<evidence type="ECO:0000256" key="3">
    <source>
        <dbReference type="ARBA" id="ARBA00005885"/>
    </source>
</evidence>
<evidence type="ECO:0008006" key="13">
    <source>
        <dbReference type="Google" id="ProtNLM"/>
    </source>
</evidence>
<evidence type="ECO:0000256" key="4">
    <source>
        <dbReference type="ARBA" id="ARBA00022490"/>
    </source>
</evidence>
<dbReference type="PANTHER" id="PTHR14326">
    <property type="entry name" value="TARGETING PROTEIN FOR XKLP2"/>
    <property type="match status" value="1"/>
</dbReference>
<feature type="region of interest" description="Disordered" evidence="8">
    <location>
        <begin position="234"/>
        <end position="254"/>
    </location>
</feature>
<dbReference type="Ensembl" id="ENSCSAVT00000019161.1">
    <property type="protein sequence ID" value="ENSCSAVP00000018954.1"/>
    <property type="gene ID" value="ENSCSAVG00000011130.1"/>
</dbReference>
<dbReference type="OMA" id="GRHTVSC"/>
<evidence type="ECO:0000256" key="5">
    <source>
        <dbReference type="ARBA" id="ARBA00023212"/>
    </source>
</evidence>
<sequence length="540" mass="62276">MTNHRRALTSEERQLDEVKSAKEKAKQTKRTSELSLQKIRSKSSPSWNVVSKPRLTTPREFHFQTSERAAKLHPMATRADCSTSIDFTKDLRKHEPSPNKLKTTVVKPFHFSDDKKTVKRKLEKDMVETKPFVPMAKAIHDFHKNTPKRFRAKTSTTGKAGPVKAMKVTIPKTPQFSAIRTRPILTMSEKEKEELDVQEIKNNQFKANEVRRSVTNPAPLKKVEKKPLTVPVGFNLTKHNPAKQPDQKEKPKPFKARPLPLAILEKTTGIKEKQVIKATVPQSPAFALKHRVKPAPVQPVKEEPKPTFYHPAPKSSAPPTVKSTPVITKPEPFSFDKNDTERFAKKKEKINEIINQESKPVAFVAQAMPVMEPGQLRLPEKKTKDPTKPLPFNLSTDTKAARKAEKFSRNVEDEIKHLRDRTLFKANVNIDNVLHKPWKPKKVEREALVTEKFNLHSDERAKERQIFEEKLAQEREEKKRLIEEETKRKEIAEKEEIARLRRSMEHKATEVKHYTRVKVTHSEKKLTEPCSPQFSTRFKK</sequence>
<feature type="region of interest" description="Disordered" evidence="8">
    <location>
        <begin position="512"/>
        <end position="540"/>
    </location>
</feature>
<comment type="subcellular location">
    <subcellularLocation>
        <location evidence="2">Cytoplasm</location>
        <location evidence="2">Cytoskeleton</location>
        <location evidence="2">Spindle</location>
    </subcellularLocation>
    <subcellularLocation>
        <location evidence="1">Nucleus</location>
    </subcellularLocation>
</comment>
<keyword evidence="5" id="KW-0206">Cytoskeleton</keyword>
<dbReference type="GeneTree" id="ENSGT00390000009842"/>
<dbReference type="AlphaFoldDB" id="H2ZMY8"/>
<feature type="region of interest" description="Disordered" evidence="8">
    <location>
        <begin position="290"/>
        <end position="337"/>
    </location>
</feature>
<dbReference type="InterPro" id="IPR027330">
    <property type="entry name" value="TPX2_central_dom"/>
</dbReference>
<comment type="similarity">
    <text evidence="3">Belongs to the TPX2 family.</text>
</comment>
<dbReference type="InterPro" id="IPR027329">
    <property type="entry name" value="TPX2_C"/>
</dbReference>
<keyword evidence="4" id="KW-0963">Cytoplasm</keyword>
<keyword evidence="7" id="KW-0175">Coiled coil</keyword>
<dbReference type="PANTHER" id="PTHR14326:SF44">
    <property type="entry name" value="TARGETING PROTEIN FOR XKLP2"/>
    <property type="match status" value="1"/>
</dbReference>
<evidence type="ECO:0000313" key="11">
    <source>
        <dbReference type="Ensembl" id="ENSCSAVP00000018954.1"/>
    </source>
</evidence>
<evidence type="ECO:0000259" key="10">
    <source>
        <dbReference type="Pfam" id="PF12214"/>
    </source>
</evidence>
<proteinExistence type="inferred from homology"/>
<feature type="domain" description="TPX2 central" evidence="10">
    <location>
        <begin position="166"/>
        <end position="286"/>
    </location>
</feature>
<evidence type="ECO:0000256" key="7">
    <source>
        <dbReference type="SAM" id="Coils"/>
    </source>
</evidence>
<keyword evidence="6" id="KW-0539">Nucleus</keyword>
<reference evidence="11" key="2">
    <citation type="submission" date="2025-08" db="UniProtKB">
        <authorList>
            <consortium name="Ensembl"/>
        </authorList>
    </citation>
    <scope>IDENTIFICATION</scope>
</reference>
<protein>
    <recommendedName>
        <fullName evidence="13">TPX2 C-terminal domain-containing protein</fullName>
    </recommendedName>
</protein>
<feature type="region of interest" description="Disordered" evidence="8">
    <location>
        <begin position="1"/>
        <end position="51"/>
    </location>
</feature>
<keyword evidence="12" id="KW-1185">Reference proteome</keyword>
<evidence type="ECO:0000313" key="12">
    <source>
        <dbReference type="Proteomes" id="UP000007875"/>
    </source>
</evidence>
<evidence type="ECO:0000256" key="6">
    <source>
        <dbReference type="ARBA" id="ARBA00023242"/>
    </source>
</evidence>
<feature type="compositionally biased region" description="Basic and acidic residues" evidence="8">
    <location>
        <begin position="8"/>
        <end position="32"/>
    </location>
</feature>
<dbReference type="GO" id="GO:0005874">
    <property type="term" value="C:microtubule"/>
    <property type="evidence" value="ECO:0007669"/>
    <property type="project" value="InterPro"/>
</dbReference>
<dbReference type="GO" id="GO:0060236">
    <property type="term" value="P:regulation of mitotic spindle organization"/>
    <property type="evidence" value="ECO:0007669"/>
    <property type="project" value="InterPro"/>
</dbReference>
<feature type="coiled-coil region" evidence="7">
    <location>
        <begin position="464"/>
        <end position="495"/>
    </location>
</feature>
<reference evidence="11" key="3">
    <citation type="submission" date="2025-09" db="UniProtKB">
        <authorList>
            <consortium name="Ensembl"/>
        </authorList>
    </citation>
    <scope>IDENTIFICATION</scope>
</reference>
<dbReference type="GO" id="GO:0005819">
    <property type="term" value="C:spindle"/>
    <property type="evidence" value="ECO:0007669"/>
    <property type="project" value="UniProtKB-SubCell"/>
</dbReference>
<reference evidence="12" key="1">
    <citation type="submission" date="2003-08" db="EMBL/GenBank/DDBJ databases">
        <authorList>
            <person name="Birren B."/>
            <person name="Nusbaum C."/>
            <person name="Abebe A."/>
            <person name="Abouelleil A."/>
            <person name="Adekoya E."/>
            <person name="Ait-zahra M."/>
            <person name="Allen N."/>
            <person name="Allen T."/>
            <person name="An P."/>
            <person name="Anderson M."/>
            <person name="Anderson S."/>
            <person name="Arachchi H."/>
            <person name="Armbruster J."/>
            <person name="Bachantsang P."/>
            <person name="Baldwin J."/>
            <person name="Barry A."/>
            <person name="Bayul T."/>
            <person name="Blitshsteyn B."/>
            <person name="Bloom T."/>
            <person name="Blye J."/>
            <person name="Boguslavskiy L."/>
            <person name="Borowsky M."/>
            <person name="Boukhgalter B."/>
            <person name="Brunache A."/>
            <person name="Butler J."/>
            <person name="Calixte N."/>
            <person name="Calvo S."/>
            <person name="Camarata J."/>
            <person name="Campo K."/>
            <person name="Chang J."/>
            <person name="Cheshatsang Y."/>
            <person name="Citroen M."/>
            <person name="Collymore A."/>
            <person name="Considine T."/>
            <person name="Cook A."/>
            <person name="Cooke P."/>
            <person name="Corum B."/>
            <person name="Cuomo C."/>
            <person name="David R."/>
            <person name="Dawoe T."/>
            <person name="Degray S."/>
            <person name="Dodge S."/>
            <person name="Dooley K."/>
            <person name="Dorje P."/>
            <person name="Dorjee K."/>
            <person name="Dorris L."/>
            <person name="Duffey N."/>
            <person name="Dupes A."/>
            <person name="Elkins T."/>
            <person name="Engels R."/>
            <person name="Erickson J."/>
            <person name="Farina A."/>
            <person name="Faro S."/>
            <person name="Ferreira P."/>
            <person name="Fischer H."/>
            <person name="Fitzgerald M."/>
            <person name="Foley K."/>
            <person name="Gage D."/>
            <person name="Galagan J."/>
            <person name="Gearin G."/>
            <person name="Gnerre S."/>
            <person name="Gnirke A."/>
            <person name="Goyette A."/>
            <person name="Graham J."/>
            <person name="Grandbois E."/>
            <person name="Gyaltsen K."/>
            <person name="Hafez N."/>
            <person name="Hagopian D."/>
            <person name="Hagos B."/>
            <person name="Hall J."/>
            <person name="Hatcher B."/>
            <person name="Heller A."/>
            <person name="Higgins H."/>
            <person name="Honan T."/>
            <person name="Horn A."/>
            <person name="Houde N."/>
            <person name="Hughes L."/>
            <person name="Hulme W."/>
            <person name="Husby E."/>
            <person name="Iliev I."/>
            <person name="Jaffe D."/>
            <person name="Jones C."/>
            <person name="Kamal M."/>
            <person name="Kamat A."/>
            <person name="Kamvysselis M."/>
            <person name="Karlsson E."/>
            <person name="Kells C."/>
            <person name="Kieu A."/>
            <person name="Kisner P."/>
            <person name="Kodira C."/>
            <person name="Kulbokas E."/>
            <person name="Labutti K."/>
            <person name="Lama D."/>
            <person name="Landers T."/>
            <person name="Leger J."/>
            <person name="Levine S."/>
            <person name="Lewis D."/>
            <person name="Lewis T."/>
            <person name="Lindblad-toh K."/>
            <person name="Liu X."/>
            <person name="Lokyitsang T."/>
            <person name="Lokyitsang Y."/>
            <person name="Lucien O."/>
            <person name="Lui A."/>
            <person name="Ma L.J."/>
            <person name="Mabbitt R."/>
            <person name="Macdonald J."/>
            <person name="Maclean C."/>
            <person name="Major J."/>
            <person name="Manning J."/>
            <person name="Marabella R."/>
            <person name="Maru K."/>
            <person name="Matthews C."/>
            <person name="Mauceli E."/>
            <person name="Mccarthy M."/>
            <person name="Mcdonough S."/>
            <person name="Mcghee T."/>
            <person name="Meldrim J."/>
            <person name="Meneus L."/>
            <person name="Mesirov J."/>
            <person name="Mihalev A."/>
            <person name="Mihova T."/>
            <person name="Mikkelsen T."/>
            <person name="Mlenga V."/>
            <person name="Moru K."/>
            <person name="Mozes J."/>
            <person name="Mulrain L."/>
            <person name="Munson G."/>
            <person name="Naylor J."/>
            <person name="Newes C."/>
            <person name="Nguyen C."/>
            <person name="Nguyen N."/>
            <person name="Nguyen T."/>
            <person name="Nicol R."/>
            <person name="Nielsen C."/>
            <person name="Nizzari M."/>
            <person name="Norbu C."/>
            <person name="Norbu N."/>
            <person name="O'donnell P."/>
            <person name="Okoawo O."/>
            <person name="O'leary S."/>
            <person name="Omotosho B."/>
            <person name="O'neill K."/>
            <person name="Osman S."/>
            <person name="Parker S."/>
            <person name="Perrin D."/>
            <person name="Phunkhang P."/>
            <person name="Piqani B."/>
            <person name="Purcell S."/>
            <person name="Rachupka T."/>
            <person name="Ramasamy U."/>
            <person name="Rameau R."/>
            <person name="Ray V."/>
            <person name="Raymond C."/>
            <person name="Retta R."/>
            <person name="Richardson S."/>
            <person name="Rise C."/>
            <person name="Rodriguez J."/>
            <person name="Rogers J."/>
            <person name="Rogov P."/>
            <person name="Rutman M."/>
            <person name="Schupbach R."/>
            <person name="Seaman C."/>
            <person name="Settipalli S."/>
            <person name="Sharpe T."/>
            <person name="Sheridan J."/>
            <person name="Sherpa N."/>
            <person name="Shi J."/>
            <person name="Smirnov S."/>
            <person name="Smith C."/>
            <person name="Sougnez C."/>
            <person name="Spencer B."/>
            <person name="Stalker J."/>
            <person name="Stange-thomann N."/>
            <person name="Stavropoulos S."/>
            <person name="Stetson K."/>
            <person name="Stone C."/>
            <person name="Stone S."/>
            <person name="Stubbs M."/>
            <person name="Talamas J."/>
            <person name="Tchuinga P."/>
            <person name="Tenzing P."/>
            <person name="Tesfaye S."/>
            <person name="Theodore J."/>
            <person name="Thoulutsang Y."/>
            <person name="Topham K."/>
            <person name="Towey S."/>
            <person name="Tsamla T."/>
            <person name="Tsomo N."/>
            <person name="Vallee D."/>
            <person name="Vassiliev H."/>
            <person name="Venkataraman V."/>
            <person name="Vinson J."/>
            <person name="Vo A."/>
            <person name="Wade C."/>
            <person name="Wang S."/>
            <person name="Wangchuk T."/>
            <person name="Wangdi T."/>
            <person name="Whittaker C."/>
            <person name="Wilkinson J."/>
            <person name="Wu Y."/>
            <person name="Wyman D."/>
            <person name="Yadav S."/>
            <person name="Yang S."/>
            <person name="Yang X."/>
            <person name="Yeager S."/>
            <person name="Yee E."/>
            <person name="Young G."/>
            <person name="Zainoun J."/>
            <person name="Zembeck L."/>
            <person name="Zimmer A."/>
            <person name="Zody M."/>
            <person name="Lander E."/>
        </authorList>
    </citation>
    <scope>NUCLEOTIDE SEQUENCE [LARGE SCALE GENOMIC DNA]</scope>
</reference>
<dbReference type="eggNOG" id="ENOG502QVQS">
    <property type="taxonomic scope" value="Eukaryota"/>
</dbReference>
<dbReference type="InParanoid" id="H2ZMY8"/>
<dbReference type="STRING" id="51511.ENSCSAVP00000018954"/>
<dbReference type="Pfam" id="PF12214">
    <property type="entry name" value="TPX2_importin"/>
    <property type="match status" value="1"/>
</dbReference>
<dbReference type="Proteomes" id="UP000007875">
    <property type="component" value="Unassembled WGS sequence"/>
</dbReference>
<evidence type="ECO:0000259" key="9">
    <source>
        <dbReference type="Pfam" id="PF06886"/>
    </source>
</evidence>
<name>H2ZMY8_CIOSA</name>
<evidence type="ECO:0000256" key="2">
    <source>
        <dbReference type="ARBA" id="ARBA00004186"/>
    </source>
</evidence>
<evidence type="ECO:0000256" key="8">
    <source>
        <dbReference type="SAM" id="MobiDB-lite"/>
    </source>
</evidence>
<feature type="compositionally biased region" description="Polar residues" evidence="8">
    <location>
        <begin position="530"/>
        <end position="540"/>
    </location>
</feature>
<organism evidence="11 12">
    <name type="scientific">Ciona savignyi</name>
    <name type="common">Pacific transparent sea squirt</name>
    <dbReference type="NCBI Taxonomy" id="51511"/>
    <lineage>
        <taxon>Eukaryota</taxon>
        <taxon>Metazoa</taxon>
        <taxon>Chordata</taxon>
        <taxon>Tunicata</taxon>
        <taxon>Ascidiacea</taxon>
        <taxon>Phlebobranchia</taxon>
        <taxon>Cionidae</taxon>
        <taxon>Ciona</taxon>
    </lineage>
</organism>
<accession>H2ZMY8</accession>
<feature type="compositionally biased region" description="Polar residues" evidence="8">
    <location>
        <begin position="317"/>
        <end position="326"/>
    </location>
</feature>
<feature type="domain" description="TPX2 C-terminal" evidence="9">
    <location>
        <begin position="453"/>
        <end position="527"/>
    </location>
</feature>
<evidence type="ECO:0000256" key="1">
    <source>
        <dbReference type="ARBA" id="ARBA00004123"/>
    </source>
</evidence>
<feature type="region of interest" description="Disordered" evidence="8">
    <location>
        <begin position="379"/>
        <end position="401"/>
    </location>
</feature>
<dbReference type="InterPro" id="IPR009675">
    <property type="entry name" value="TPX2_fam"/>
</dbReference>
<dbReference type="HOGENOM" id="CLU_022592_0_0_1"/>
<dbReference type="GO" id="GO:0005634">
    <property type="term" value="C:nucleus"/>
    <property type="evidence" value="ECO:0007669"/>
    <property type="project" value="UniProtKB-SubCell"/>
</dbReference>
<dbReference type="Pfam" id="PF06886">
    <property type="entry name" value="TPX2"/>
    <property type="match status" value="1"/>
</dbReference>